<evidence type="ECO:0000313" key="3">
    <source>
        <dbReference type="Proteomes" id="UP000008068"/>
    </source>
</evidence>
<feature type="transmembrane region" description="Helical" evidence="1">
    <location>
        <begin position="149"/>
        <end position="168"/>
    </location>
</feature>
<sequence length="256" mass="29154">MTIIGCILGREIRRFVKEKWMHIGFLVYMHFWVVAHTFPLSQPDQSFMQHLKNATFALGTPTMLGLSIGAVLEGCALLADRLFYLDPTLRQQVAEAQVTLTFAAFVYFVGVPMHVVSVAFRDFLWMTALGMAHGKFAAYTVSSFPKSSMLLQCFACFINLFVFVVVLSNIFPEILFVIFQCISPIVIIISTFVYEHKTQKSTRDAGRKRAAEQVRETERIRTLWNQSLESGVHYSENAQRVDASFSNPTFLLEDER</sequence>
<feature type="transmembrane region" description="Helical" evidence="1">
    <location>
        <begin position="100"/>
        <end position="117"/>
    </location>
</feature>
<organism evidence="3">
    <name type="scientific">Caenorhabditis brenneri</name>
    <name type="common">Nematode worm</name>
    <dbReference type="NCBI Taxonomy" id="135651"/>
    <lineage>
        <taxon>Eukaryota</taxon>
        <taxon>Metazoa</taxon>
        <taxon>Ecdysozoa</taxon>
        <taxon>Nematoda</taxon>
        <taxon>Chromadorea</taxon>
        <taxon>Rhabditida</taxon>
        <taxon>Rhabditina</taxon>
        <taxon>Rhabditomorpha</taxon>
        <taxon>Rhabditoidea</taxon>
        <taxon>Rhabditidae</taxon>
        <taxon>Peloderinae</taxon>
        <taxon>Caenorhabditis</taxon>
    </lineage>
</organism>
<keyword evidence="1" id="KW-1133">Transmembrane helix</keyword>
<gene>
    <name evidence="2" type="ORF">CAEBREN_11753</name>
</gene>
<name>G0P992_CAEBE</name>
<proteinExistence type="predicted"/>
<dbReference type="InParanoid" id="G0P992"/>
<feature type="transmembrane region" description="Helical" evidence="1">
    <location>
        <begin position="20"/>
        <end position="38"/>
    </location>
</feature>
<feature type="transmembrane region" description="Helical" evidence="1">
    <location>
        <begin position="174"/>
        <end position="194"/>
    </location>
</feature>
<reference evidence="3" key="1">
    <citation type="submission" date="2011-07" db="EMBL/GenBank/DDBJ databases">
        <authorList>
            <consortium name="Caenorhabditis brenneri Sequencing and Analysis Consortium"/>
            <person name="Wilson R.K."/>
        </authorList>
    </citation>
    <scope>NUCLEOTIDE SEQUENCE [LARGE SCALE GENOMIC DNA]</scope>
    <source>
        <strain evidence="3">PB2801</strain>
    </source>
</reference>
<keyword evidence="3" id="KW-1185">Reference proteome</keyword>
<dbReference type="AlphaFoldDB" id="G0P992"/>
<keyword evidence="1" id="KW-0472">Membrane</keyword>
<dbReference type="Proteomes" id="UP000008068">
    <property type="component" value="Unassembled WGS sequence"/>
</dbReference>
<dbReference type="HOGENOM" id="CLU_1086763_0_0_1"/>
<evidence type="ECO:0000313" key="2">
    <source>
        <dbReference type="EMBL" id="EGT48438.1"/>
    </source>
</evidence>
<feature type="transmembrane region" description="Helical" evidence="1">
    <location>
        <begin position="58"/>
        <end position="79"/>
    </location>
</feature>
<protein>
    <submittedName>
        <fullName evidence="2">Uncharacterized protein</fullName>
    </submittedName>
</protein>
<accession>G0P992</accession>
<keyword evidence="1" id="KW-0812">Transmembrane</keyword>
<evidence type="ECO:0000256" key="1">
    <source>
        <dbReference type="SAM" id="Phobius"/>
    </source>
</evidence>
<dbReference type="EMBL" id="GL380148">
    <property type="protein sequence ID" value="EGT48438.1"/>
    <property type="molecule type" value="Genomic_DNA"/>
</dbReference>